<dbReference type="SUPFAM" id="SSF46565">
    <property type="entry name" value="Chaperone J-domain"/>
    <property type="match status" value="1"/>
</dbReference>
<feature type="compositionally biased region" description="Basic residues" evidence="1">
    <location>
        <begin position="304"/>
        <end position="314"/>
    </location>
</feature>
<dbReference type="PROSITE" id="PS50076">
    <property type="entry name" value="DNAJ_2"/>
    <property type="match status" value="1"/>
</dbReference>
<keyword evidence="4" id="KW-1185">Reference proteome</keyword>
<dbReference type="SMART" id="SM00271">
    <property type="entry name" value="DnaJ"/>
    <property type="match status" value="1"/>
</dbReference>
<dbReference type="OrthoDB" id="110024at2759"/>
<dbReference type="CDD" id="cd06257">
    <property type="entry name" value="DnaJ"/>
    <property type="match status" value="1"/>
</dbReference>
<dbReference type="AlphaFoldDB" id="A0A9P6W9B9"/>
<dbReference type="Pfam" id="PF23302">
    <property type="entry name" value="HTH_DNAJC9"/>
    <property type="match status" value="1"/>
</dbReference>
<dbReference type="Proteomes" id="UP000777482">
    <property type="component" value="Unassembled WGS sequence"/>
</dbReference>
<sequence>MSEDPATTFFPDVDEIPSLYEVLGVQPDCSQDDLKRAYRRLSLLHHPDKVAASGDDSAQATLRFQQIGFAYTVLKDAARREKYDLTGSTVEMSTAEGAKTEAEWRDYFRELWSGEVSAQSIDEFKKKYQGSEEERSDVLAAYESSAGDLDAILASVMVSTVEDEDRFVDLINQAIASGTVKSTSEWKKHLKDTKGKGKERRRKKADKEAKEAEELAKELGVHDKLFASSGNGNGAGATTSQGAKKGKGKGKAGGRGGGGGGGEADAEDGEAALRALIQGNQAKRMNSLVDSLEAKYAAIEANKKSSKQKGKKRASLSGDGGGGDEEAGGGDARSKRPRGKKEREPTEEEFAAIQAQIDARRNGTTKSR</sequence>
<feature type="region of interest" description="Disordered" evidence="1">
    <location>
        <begin position="300"/>
        <end position="368"/>
    </location>
</feature>
<feature type="region of interest" description="Disordered" evidence="1">
    <location>
        <begin position="181"/>
        <end position="266"/>
    </location>
</feature>
<evidence type="ECO:0000256" key="1">
    <source>
        <dbReference type="SAM" id="MobiDB-lite"/>
    </source>
</evidence>
<evidence type="ECO:0000259" key="2">
    <source>
        <dbReference type="PROSITE" id="PS50076"/>
    </source>
</evidence>
<organism evidence="3 4">
    <name type="scientific">Rhodotorula mucilaginosa</name>
    <name type="common">Yeast</name>
    <name type="synonym">Rhodotorula rubra</name>
    <dbReference type="NCBI Taxonomy" id="5537"/>
    <lineage>
        <taxon>Eukaryota</taxon>
        <taxon>Fungi</taxon>
        <taxon>Dikarya</taxon>
        <taxon>Basidiomycota</taxon>
        <taxon>Pucciniomycotina</taxon>
        <taxon>Microbotryomycetes</taxon>
        <taxon>Sporidiobolales</taxon>
        <taxon>Sporidiobolaceae</taxon>
        <taxon>Rhodotorula</taxon>
    </lineage>
</organism>
<feature type="compositionally biased region" description="Gly residues" evidence="1">
    <location>
        <begin position="253"/>
        <end position="263"/>
    </location>
</feature>
<evidence type="ECO:0000313" key="4">
    <source>
        <dbReference type="Proteomes" id="UP000777482"/>
    </source>
</evidence>
<dbReference type="EMBL" id="PUHQ01000004">
    <property type="protein sequence ID" value="KAG0666645.1"/>
    <property type="molecule type" value="Genomic_DNA"/>
</dbReference>
<accession>A0A9P6W9B9</accession>
<dbReference type="InterPro" id="IPR036869">
    <property type="entry name" value="J_dom_sf"/>
</dbReference>
<evidence type="ECO:0000313" key="3">
    <source>
        <dbReference type="EMBL" id="KAG0666645.1"/>
    </source>
</evidence>
<dbReference type="InterPro" id="IPR001623">
    <property type="entry name" value="DnaJ_domain"/>
</dbReference>
<dbReference type="PRINTS" id="PR00625">
    <property type="entry name" value="JDOMAIN"/>
</dbReference>
<dbReference type="PANTHER" id="PTHR44144">
    <property type="entry name" value="DNAJ HOMOLOG SUBFAMILY C MEMBER 9"/>
    <property type="match status" value="1"/>
</dbReference>
<gene>
    <name evidence="3" type="ORF">C6P46_004311</name>
</gene>
<feature type="compositionally biased region" description="Basic and acidic residues" evidence="1">
    <location>
        <begin position="205"/>
        <end position="225"/>
    </location>
</feature>
<comment type="caution">
    <text evidence="3">The sequence shown here is derived from an EMBL/GenBank/DDBJ whole genome shotgun (WGS) entry which is preliminary data.</text>
</comment>
<protein>
    <recommendedName>
        <fullName evidence="2">J domain-containing protein</fullName>
    </recommendedName>
</protein>
<reference evidence="3 4" key="1">
    <citation type="submission" date="2020-11" db="EMBL/GenBank/DDBJ databases">
        <title>Kefir isolates.</title>
        <authorList>
            <person name="Marcisauskas S."/>
            <person name="Kim Y."/>
            <person name="Blasche S."/>
        </authorList>
    </citation>
    <scope>NUCLEOTIDE SEQUENCE [LARGE SCALE GENOMIC DNA]</scope>
    <source>
        <strain evidence="3 4">KR</strain>
    </source>
</reference>
<dbReference type="PANTHER" id="PTHR44144:SF1">
    <property type="entry name" value="DNAJ HOMOLOG SUBFAMILY C MEMBER 9"/>
    <property type="match status" value="1"/>
</dbReference>
<dbReference type="GO" id="GO:0005737">
    <property type="term" value="C:cytoplasm"/>
    <property type="evidence" value="ECO:0007669"/>
    <property type="project" value="TreeGrafter"/>
</dbReference>
<proteinExistence type="predicted"/>
<feature type="compositionally biased region" description="Basic and acidic residues" evidence="1">
    <location>
        <begin position="184"/>
        <end position="196"/>
    </location>
</feature>
<dbReference type="InterPro" id="IPR056453">
    <property type="entry name" value="HTH_DNAJC9"/>
</dbReference>
<dbReference type="InterPro" id="IPR052594">
    <property type="entry name" value="J_domain-containing_protein"/>
</dbReference>
<dbReference type="Gene3D" id="1.10.287.110">
    <property type="entry name" value="DnaJ domain"/>
    <property type="match status" value="1"/>
</dbReference>
<dbReference type="Pfam" id="PF00226">
    <property type="entry name" value="DnaJ"/>
    <property type="match status" value="1"/>
</dbReference>
<name>A0A9P6W9B9_RHOMI</name>
<feature type="domain" description="J" evidence="2">
    <location>
        <begin position="18"/>
        <end position="87"/>
    </location>
</feature>
<dbReference type="GO" id="GO:0005634">
    <property type="term" value="C:nucleus"/>
    <property type="evidence" value="ECO:0007669"/>
    <property type="project" value="TreeGrafter"/>
</dbReference>
<dbReference type="GO" id="GO:0031072">
    <property type="term" value="F:heat shock protein binding"/>
    <property type="evidence" value="ECO:0007669"/>
    <property type="project" value="TreeGrafter"/>
</dbReference>